<dbReference type="PANTHER" id="PTHR11820">
    <property type="entry name" value="ACYLPYRUVASE"/>
    <property type="match status" value="1"/>
</dbReference>
<feature type="domain" description="Fumarylacetoacetase-like C-terminal" evidence="2">
    <location>
        <begin position="19"/>
        <end position="209"/>
    </location>
</feature>
<keyword evidence="3" id="KW-0378">Hydrolase</keyword>
<dbReference type="EMBL" id="BAAAFD010000008">
    <property type="protein sequence ID" value="GAA0858177.1"/>
    <property type="molecule type" value="Genomic_DNA"/>
</dbReference>
<dbReference type="RefSeq" id="WP_343860788.1">
    <property type="nucleotide sequence ID" value="NZ_BAAAFD010000008.1"/>
</dbReference>
<reference evidence="3 4" key="1">
    <citation type="journal article" date="2019" name="Int. J. Syst. Evol. Microbiol.">
        <title>The Global Catalogue of Microorganisms (GCM) 10K type strain sequencing project: providing services to taxonomists for standard genome sequencing and annotation.</title>
        <authorList>
            <consortium name="The Broad Institute Genomics Platform"/>
            <consortium name="The Broad Institute Genome Sequencing Center for Infectious Disease"/>
            <person name="Wu L."/>
            <person name="Ma J."/>
        </authorList>
    </citation>
    <scope>NUCLEOTIDE SEQUENCE [LARGE SCALE GENOMIC DNA]</scope>
    <source>
        <strain evidence="3 4">JCM 15896</strain>
    </source>
</reference>
<proteinExistence type="predicted"/>
<dbReference type="SUPFAM" id="SSF56529">
    <property type="entry name" value="FAH"/>
    <property type="match status" value="1"/>
</dbReference>
<keyword evidence="1" id="KW-0479">Metal-binding</keyword>
<gene>
    <name evidence="3" type="ORF">GCM10009114_26790</name>
</gene>
<dbReference type="PANTHER" id="PTHR11820:SF7">
    <property type="entry name" value="ACYLPYRUVASE FAHD1, MITOCHONDRIAL"/>
    <property type="match status" value="1"/>
</dbReference>
<comment type="caution">
    <text evidence="3">The sequence shown here is derived from an EMBL/GenBank/DDBJ whole genome shotgun (WGS) entry which is preliminary data.</text>
</comment>
<accession>A0ABN1LN53</accession>
<dbReference type="GO" id="GO:0016787">
    <property type="term" value="F:hydrolase activity"/>
    <property type="evidence" value="ECO:0007669"/>
    <property type="project" value="UniProtKB-KW"/>
</dbReference>
<dbReference type="Gene3D" id="3.90.850.10">
    <property type="entry name" value="Fumarylacetoacetase-like, C-terminal domain"/>
    <property type="match status" value="1"/>
</dbReference>
<dbReference type="Proteomes" id="UP001500359">
    <property type="component" value="Unassembled WGS sequence"/>
</dbReference>
<dbReference type="InterPro" id="IPR011234">
    <property type="entry name" value="Fumarylacetoacetase-like_C"/>
</dbReference>
<dbReference type="NCBIfam" id="NF007967">
    <property type="entry name" value="PRK10691.1"/>
    <property type="match status" value="1"/>
</dbReference>
<organism evidence="3 4">
    <name type="scientific">Aliiglaciecola litoralis</name>
    <dbReference type="NCBI Taxonomy" id="582857"/>
    <lineage>
        <taxon>Bacteria</taxon>
        <taxon>Pseudomonadati</taxon>
        <taxon>Pseudomonadota</taxon>
        <taxon>Gammaproteobacteria</taxon>
        <taxon>Alteromonadales</taxon>
        <taxon>Alteromonadaceae</taxon>
        <taxon>Aliiglaciecola</taxon>
    </lineage>
</organism>
<evidence type="ECO:0000256" key="1">
    <source>
        <dbReference type="ARBA" id="ARBA00022723"/>
    </source>
</evidence>
<name>A0ABN1LN53_9ALTE</name>
<protein>
    <submittedName>
        <fullName evidence="3">Fumarylacetoacetate hydrolase family protein</fullName>
    </submittedName>
</protein>
<sequence>MLYFHRDHADNPIDLPVGKVVCVGRNYVDHIQELNNELPDQPLLFMKPATSLCNLNQPLTLPKAKGSCHNELEVAILLSSSLSCATPEQAQTAIWGVGLGLDLTLRDLQNELKQKGLPWERAKAFDGACPMSGFLPYQQLHGLADLQFRLSVNDIARQSGNTGLMIWDAITLLCEISQVFTLMPGDIVMTGTPKGVGPIIPGDKLDIELMSHFSVTTQIKQDASHVA</sequence>
<dbReference type="InterPro" id="IPR036663">
    <property type="entry name" value="Fumarylacetoacetase_C_sf"/>
</dbReference>
<evidence type="ECO:0000313" key="4">
    <source>
        <dbReference type="Proteomes" id="UP001500359"/>
    </source>
</evidence>
<evidence type="ECO:0000259" key="2">
    <source>
        <dbReference type="Pfam" id="PF01557"/>
    </source>
</evidence>
<keyword evidence="4" id="KW-1185">Reference proteome</keyword>
<dbReference type="Pfam" id="PF01557">
    <property type="entry name" value="FAA_hydrolase"/>
    <property type="match status" value="1"/>
</dbReference>
<evidence type="ECO:0000313" key="3">
    <source>
        <dbReference type="EMBL" id="GAA0858177.1"/>
    </source>
</evidence>